<dbReference type="NCBIfam" id="TIGR00552">
    <property type="entry name" value="nadE"/>
    <property type="match status" value="1"/>
</dbReference>
<comment type="subunit">
    <text evidence="8">Homodimer.</text>
</comment>
<evidence type="ECO:0000313" key="12">
    <source>
        <dbReference type="EMBL" id="AFC98945.1"/>
    </source>
</evidence>
<evidence type="ECO:0000256" key="4">
    <source>
        <dbReference type="ARBA" id="ARBA00022741"/>
    </source>
</evidence>
<dbReference type="GO" id="GO:0008795">
    <property type="term" value="F:NAD+ synthase activity"/>
    <property type="evidence" value="ECO:0007669"/>
    <property type="project" value="UniProtKB-UniRule"/>
</dbReference>
<dbReference type="OrthoDB" id="39312at2157"/>
<feature type="binding site" evidence="8">
    <location>
        <position position="146"/>
    </location>
    <ligand>
        <name>Mg(2+)</name>
        <dbReference type="ChEBI" id="CHEBI:18420"/>
    </ligand>
</feature>
<keyword evidence="3 8" id="KW-0479">Metal-binding</keyword>
<dbReference type="GO" id="GO:0003952">
    <property type="term" value="F:NAD+ synthase (glutamine-hydrolyzing) activity"/>
    <property type="evidence" value="ECO:0007669"/>
    <property type="project" value="InterPro"/>
</dbReference>
<dbReference type="InterPro" id="IPR003694">
    <property type="entry name" value="NAD_synthase"/>
</dbReference>
<evidence type="ECO:0000256" key="6">
    <source>
        <dbReference type="ARBA" id="ARBA00022842"/>
    </source>
</evidence>
<dbReference type="PANTHER" id="PTHR23090">
    <property type="entry name" value="NH 3 /GLUTAMINE-DEPENDENT NAD + SYNTHETASE"/>
    <property type="match status" value="1"/>
</dbReference>
<keyword evidence="4 8" id="KW-0547">Nucleotide-binding</keyword>
<gene>
    <name evidence="12" type="primary">nadE-1</name>
    <name evidence="8" type="synonym">nadE</name>
    <name evidence="12" type="ordered locus">Mtc_0174</name>
</gene>
<dbReference type="eggNOG" id="arCOG00069">
    <property type="taxonomic scope" value="Archaea"/>
</dbReference>
<comment type="similarity">
    <text evidence="1 8 9">Belongs to the NAD synthetase family.</text>
</comment>
<dbReference type="GO" id="GO:0005737">
    <property type="term" value="C:cytoplasm"/>
    <property type="evidence" value="ECO:0007669"/>
    <property type="project" value="InterPro"/>
</dbReference>
<comment type="catalytic activity">
    <reaction evidence="8 10">
        <text>deamido-NAD(+) + NH4(+) + ATP = AMP + diphosphate + NAD(+) + H(+)</text>
        <dbReference type="Rhea" id="RHEA:21188"/>
        <dbReference type="ChEBI" id="CHEBI:15378"/>
        <dbReference type="ChEBI" id="CHEBI:28938"/>
        <dbReference type="ChEBI" id="CHEBI:30616"/>
        <dbReference type="ChEBI" id="CHEBI:33019"/>
        <dbReference type="ChEBI" id="CHEBI:57540"/>
        <dbReference type="ChEBI" id="CHEBI:58437"/>
        <dbReference type="ChEBI" id="CHEBI:456215"/>
        <dbReference type="EC" id="6.3.1.5"/>
    </reaction>
</comment>
<dbReference type="HAMAP" id="MF_00193">
    <property type="entry name" value="NadE_ammonia_dep"/>
    <property type="match status" value="1"/>
</dbReference>
<dbReference type="InterPro" id="IPR022310">
    <property type="entry name" value="NAD/GMP_synthase"/>
</dbReference>
<feature type="binding site" evidence="8">
    <location>
        <position position="161"/>
    </location>
    <ligand>
        <name>deamido-NAD(+)</name>
        <dbReference type="ChEBI" id="CHEBI:58437"/>
        <note>ligand shared between two neighboring subunits</note>
    </ligand>
</feature>
<dbReference type="EC" id="6.3.1.5" evidence="8 10"/>
<accession>H8I892</accession>
<dbReference type="InterPro" id="IPR014729">
    <property type="entry name" value="Rossmann-like_a/b/a_fold"/>
</dbReference>
<dbReference type="InterPro" id="IPR022926">
    <property type="entry name" value="NH(3)-dep_NAD(+)_synth"/>
</dbReference>
<dbReference type="Pfam" id="PF02540">
    <property type="entry name" value="NAD_synthase"/>
    <property type="match status" value="1"/>
</dbReference>
<feature type="domain" description="NAD/GMP synthase" evidence="11">
    <location>
        <begin position="16"/>
        <end position="257"/>
    </location>
</feature>
<feature type="binding site" description="in other chain" evidence="8">
    <location>
        <position position="154"/>
    </location>
    <ligand>
        <name>deamido-NAD(+)</name>
        <dbReference type="ChEBI" id="CHEBI:58437"/>
        <note>ligand shared between two neighboring subunits</note>
    </ligand>
</feature>
<dbReference type="PANTHER" id="PTHR23090:SF9">
    <property type="entry name" value="GLUTAMINE-DEPENDENT NAD(+) SYNTHETASE"/>
    <property type="match status" value="1"/>
</dbReference>
<dbReference type="NCBIfam" id="NF010587">
    <property type="entry name" value="PRK13980.1"/>
    <property type="match status" value="1"/>
</dbReference>
<dbReference type="KEGG" id="mez:Mtc_0174"/>
<protein>
    <recommendedName>
        <fullName evidence="8 10">NH(3)-dependent NAD(+) synthetase</fullName>
        <ecNumber evidence="8 10">6.3.1.5</ecNumber>
    </recommendedName>
</protein>
<feature type="binding site" description="in other chain" evidence="8">
    <location>
        <begin position="252"/>
        <end position="253"/>
    </location>
    <ligand>
        <name>deamido-NAD(+)</name>
        <dbReference type="ChEBI" id="CHEBI:58437"/>
        <note>ligand shared between two neighboring subunits</note>
    </ligand>
</feature>
<feature type="binding site" evidence="8">
    <location>
        <position position="192"/>
    </location>
    <ligand>
        <name>ATP</name>
        <dbReference type="ChEBI" id="CHEBI:30616"/>
    </ligand>
</feature>
<evidence type="ECO:0000256" key="2">
    <source>
        <dbReference type="ARBA" id="ARBA00022598"/>
    </source>
</evidence>
<reference evidence="12 13" key="1">
    <citation type="journal article" date="2012" name="J. Bacteriol.">
        <title>Complete genome sequence of a thermophilic methanogen, Methanocella conradii HZ254, isolated from Chinese rice field soil.</title>
        <authorList>
            <person name="Lu Z."/>
            <person name="Lu Y."/>
        </authorList>
    </citation>
    <scope>NUCLEOTIDE SEQUENCE [LARGE SCALE GENOMIC DNA]</scope>
    <source>
        <strain evidence="13">DSM 24694 / JCM 17849 / CGMCC 1.5162 / HZ254</strain>
    </source>
</reference>
<evidence type="ECO:0000256" key="7">
    <source>
        <dbReference type="ARBA" id="ARBA00023027"/>
    </source>
</evidence>
<evidence type="ECO:0000256" key="1">
    <source>
        <dbReference type="ARBA" id="ARBA00005859"/>
    </source>
</evidence>
<feature type="binding site" description="in other chain" evidence="8">
    <location>
        <position position="121"/>
    </location>
    <ligand>
        <name>deamido-NAD(+)</name>
        <dbReference type="ChEBI" id="CHEBI:58437"/>
        <note>ligand shared between two neighboring subunits</note>
    </ligand>
</feature>
<feature type="binding site" evidence="8">
    <location>
        <position position="43"/>
    </location>
    <ligand>
        <name>Mg(2+)</name>
        <dbReference type="ChEBI" id="CHEBI:18420"/>
    </ligand>
</feature>
<keyword evidence="6 8" id="KW-0460">Magnesium</keyword>
<dbReference type="AlphaFoldDB" id="H8I892"/>
<dbReference type="UniPathway" id="UPA00253">
    <property type="reaction ID" value="UER00333"/>
</dbReference>
<dbReference type="EMBL" id="CP003243">
    <property type="protein sequence ID" value="AFC98945.1"/>
    <property type="molecule type" value="Genomic_DNA"/>
</dbReference>
<sequence length="271" mass="29840">MKGLMLSKDELVKCENAIEEAIVKIVEMSKTNGAIVALSGGIDSSLVATLATRVVDVYGLILPDPSTSDPGDVRDAEDLANSLGIDYEVIDIGGILKAIYAARPKLGPRECKIAYANVKPRVRMVMNYFAANLDGRVVLGTGNKTELLMGYFTKYGDGGVDMLPIGDLYKTRVWQMARHVGVPEKIIKKPPSAGLWKGQTDEEEMGIRYELLDKVLYGVFDLGLTYEEVEKATGVDDATFTRIMERVRDNEHKRNMPPIVDIEAVLRSCHS</sequence>
<keyword evidence="2 8" id="KW-0436">Ligase</keyword>
<evidence type="ECO:0000256" key="10">
    <source>
        <dbReference type="RuleBase" id="RU003812"/>
    </source>
</evidence>
<evidence type="ECO:0000256" key="3">
    <source>
        <dbReference type="ARBA" id="ARBA00022723"/>
    </source>
</evidence>
<keyword evidence="7 8" id="KW-0520">NAD</keyword>
<feature type="binding site" evidence="8">
    <location>
        <begin position="37"/>
        <end position="44"/>
    </location>
    <ligand>
        <name>ATP</name>
        <dbReference type="ChEBI" id="CHEBI:30616"/>
    </ligand>
</feature>
<dbReference type="GO" id="GO:0009435">
    <property type="term" value="P:NAD+ biosynthetic process"/>
    <property type="evidence" value="ECO:0007669"/>
    <property type="project" value="UniProtKB-UniRule"/>
</dbReference>
<dbReference type="Proteomes" id="UP000005233">
    <property type="component" value="Chromosome"/>
</dbReference>
<dbReference type="STRING" id="1041930.Mtc_0174"/>
<proteinExistence type="inferred from homology"/>
<dbReference type="GO" id="GO:0004359">
    <property type="term" value="F:glutaminase activity"/>
    <property type="evidence" value="ECO:0007669"/>
    <property type="project" value="InterPro"/>
</dbReference>
<feature type="binding site" evidence="8">
    <location>
        <position position="141"/>
    </location>
    <ligand>
        <name>ATP</name>
        <dbReference type="ChEBI" id="CHEBI:30616"/>
    </ligand>
</feature>
<dbReference type="SUPFAM" id="SSF52402">
    <property type="entry name" value="Adenine nucleotide alpha hydrolases-like"/>
    <property type="match status" value="1"/>
</dbReference>
<dbReference type="CDD" id="cd00553">
    <property type="entry name" value="NAD_synthase"/>
    <property type="match status" value="1"/>
</dbReference>
<dbReference type="Gene3D" id="3.40.50.620">
    <property type="entry name" value="HUPs"/>
    <property type="match status" value="1"/>
</dbReference>
<dbReference type="FunFam" id="3.40.50.620:FF:000106">
    <property type="entry name" value="Glutamine-dependent NAD(+) synthetase"/>
    <property type="match status" value="1"/>
</dbReference>
<dbReference type="HOGENOM" id="CLU_059327_1_1_2"/>
<evidence type="ECO:0000256" key="5">
    <source>
        <dbReference type="ARBA" id="ARBA00022840"/>
    </source>
</evidence>
<evidence type="ECO:0000313" key="13">
    <source>
        <dbReference type="Proteomes" id="UP000005233"/>
    </source>
</evidence>
<keyword evidence="13" id="KW-1185">Reference proteome</keyword>
<evidence type="ECO:0000259" key="11">
    <source>
        <dbReference type="Pfam" id="PF02540"/>
    </source>
</evidence>
<comment type="pathway">
    <text evidence="8">Cofactor biosynthesis; NAD(+) biosynthesis; NAD(+) from deamido-NAD(+) (ammonia route): step 1/1.</text>
</comment>
<feature type="binding site" evidence="8">
    <location>
        <position position="170"/>
    </location>
    <ligand>
        <name>ATP</name>
        <dbReference type="ChEBI" id="CHEBI:30616"/>
    </ligand>
</feature>
<keyword evidence="5 8" id="KW-0067">ATP-binding</keyword>
<organism evidence="12 13">
    <name type="scientific">Methanocella conradii (strain DSM 24694 / JCM 17849 / CGMCC 1.5162 / HZ254)</name>
    <dbReference type="NCBI Taxonomy" id="1041930"/>
    <lineage>
        <taxon>Archaea</taxon>
        <taxon>Methanobacteriati</taxon>
        <taxon>Methanobacteriota</taxon>
        <taxon>Stenosarchaea group</taxon>
        <taxon>Methanomicrobia</taxon>
        <taxon>Methanocellales</taxon>
        <taxon>Methanocellaceae</taxon>
        <taxon>Methanocella</taxon>
    </lineage>
</organism>
<dbReference type="GO" id="GO:0005524">
    <property type="term" value="F:ATP binding"/>
    <property type="evidence" value="ECO:0007669"/>
    <property type="project" value="UniProtKB-UniRule"/>
</dbReference>
<comment type="function">
    <text evidence="8">Catalyzes the ATP-dependent amidation of deamido-NAD to form NAD. Uses ammonia as a nitrogen source.</text>
</comment>
<dbReference type="GO" id="GO:0046872">
    <property type="term" value="F:metal ion binding"/>
    <property type="evidence" value="ECO:0007669"/>
    <property type="project" value="UniProtKB-KW"/>
</dbReference>
<name>H8I892_METCZ</name>
<evidence type="ECO:0000256" key="8">
    <source>
        <dbReference type="HAMAP-Rule" id="MF_00193"/>
    </source>
</evidence>
<evidence type="ECO:0000256" key="9">
    <source>
        <dbReference type="RuleBase" id="RU003811"/>
    </source>
</evidence>